<dbReference type="Pfam" id="PF13855">
    <property type="entry name" value="LRR_8"/>
    <property type="match status" value="1"/>
</dbReference>
<dbReference type="EMBL" id="JAHLQT010021789">
    <property type="protein sequence ID" value="KAG7167310.1"/>
    <property type="molecule type" value="Genomic_DNA"/>
</dbReference>
<dbReference type="InterPro" id="IPR050216">
    <property type="entry name" value="LRR_domain-containing"/>
</dbReference>
<dbReference type="InterPro" id="IPR001611">
    <property type="entry name" value="Leu-rich_rpt"/>
</dbReference>
<keyword evidence="5" id="KW-1185">Reference proteome</keyword>
<evidence type="ECO:0000256" key="2">
    <source>
        <dbReference type="ARBA" id="ARBA00022737"/>
    </source>
</evidence>
<proteinExistence type="predicted"/>
<dbReference type="GO" id="GO:0005737">
    <property type="term" value="C:cytoplasm"/>
    <property type="evidence" value="ECO:0007669"/>
    <property type="project" value="TreeGrafter"/>
</dbReference>
<evidence type="ECO:0000313" key="4">
    <source>
        <dbReference type="EMBL" id="KAG7167310.1"/>
    </source>
</evidence>
<protein>
    <submittedName>
        <fullName evidence="4">DISP complex protein LRCH3-like</fullName>
    </submittedName>
</protein>
<feature type="compositionally biased region" description="Low complexity" evidence="3">
    <location>
        <begin position="434"/>
        <end position="446"/>
    </location>
</feature>
<dbReference type="SMART" id="SM00364">
    <property type="entry name" value="LRR_BAC"/>
    <property type="match status" value="3"/>
</dbReference>
<organism evidence="4 5">
    <name type="scientific">Homarus americanus</name>
    <name type="common">American lobster</name>
    <dbReference type="NCBI Taxonomy" id="6706"/>
    <lineage>
        <taxon>Eukaryota</taxon>
        <taxon>Metazoa</taxon>
        <taxon>Ecdysozoa</taxon>
        <taxon>Arthropoda</taxon>
        <taxon>Crustacea</taxon>
        <taxon>Multicrustacea</taxon>
        <taxon>Malacostraca</taxon>
        <taxon>Eumalacostraca</taxon>
        <taxon>Eucarida</taxon>
        <taxon>Decapoda</taxon>
        <taxon>Pleocyemata</taxon>
        <taxon>Astacidea</taxon>
        <taxon>Nephropoidea</taxon>
        <taxon>Nephropidae</taxon>
        <taxon>Homarus</taxon>
    </lineage>
</organism>
<comment type="caution">
    <text evidence="4">The sequence shown here is derived from an EMBL/GenBank/DDBJ whole genome shotgun (WGS) entry which is preliminary data.</text>
</comment>
<feature type="compositionally biased region" description="Polar residues" evidence="3">
    <location>
        <begin position="408"/>
        <end position="417"/>
    </location>
</feature>
<dbReference type="InterPro" id="IPR003591">
    <property type="entry name" value="Leu-rich_rpt_typical-subtyp"/>
</dbReference>
<name>A0A8J5JZD5_HOMAM</name>
<dbReference type="PANTHER" id="PTHR48051">
    <property type="match status" value="1"/>
</dbReference>
<sequence>VSDLSKNRFSEIPGEVTDYASLEQLSLYQNVIKNLPGVRGQPPVPHTPQPQPEPAVHSLYISAVTSCPPFVYFSRNQLQANSFTLVYFSRNQLHPHLAVTSSVHPLLVVPGCVCALGALRVLDVSGNRLVSLPEEVGHLQSLMDLDASYNHLAHLPPALGELNTLKRLNLRRNLLQSLPAELCFLRLVLMDLSSNRIATLPTELRFMSSLVTLTLDNNPLQHPPANLCTRGRVHIFKWLEMAAAKEDKKRGILTTEIEFRKLQLRKPSSCTDFREVEDSPSEVTKENLEGVGSSPADVGWSVPLLRSVVAMVVVVLVTYDYYKMLRFVNGFFDPRHKRSTMDSGYSTCESVDQRWSQESQESLEYEDPRKLAVRAAACTKEQRQERGRSGPPSRPVNGIPNGGISPGMNGSQTNIGQGVNGSGYGTQQTGELATSGLSTPSTLSPGDGFNLEDEFNKALKMRQDYENIYGNDHSPIKENQR</sequence>
<evidence type="ECO:0000313" key="5">
    <source>
        <dbReference type="Proteomes" id="UP000747542"/>
    </source>
</evidence>
<keyword evidence="2" id="KW-0677">Repeat</keyword>
<dbReference type="PANTHER" id="PTHR48051:SF21">
    <property type="entry name" value="CALPONIN-HOMOLOGY (CH) DOMAIN-CONTAINING PROTEIN"/>
    <property type="match status" value="1"/>
</dbReference>
<dbReference type="SUPFAM" id="SSF52058">
    <property type="entry name" value="L domain-like"/>
    <property type="match status" value="1"/>
</dbReference>
<keyword evidence="1" id="KW-0433">Leucine-rich repeat</keyword>
<feature type="region of interest" description="Disordered" evidence="3">
    <location>
        <begin position="377"/>
        <end position="451"/>
    </location>
</feature>
<dbReference type="Proteomes" id="UP000747542">
    <property type="component" value="Unassembled WGS sequence"/>
</dbReference>
<reference evidence="4" key="1">
    <citation type="journal article" date="2021" name="Sci. Adv.">
        <title>The American lobster genome reveals insights on longevity, neural, and immune adaptations.</title>
        <authorList>
            <person name="Polinski J.M."/>
            <person name="Zimin A.V."/>
            <person name="Clark K.F."/>
            <person name="Kohn A.B."/>
            <person name="Sadowski N."/>
            <person name="Timp W."/>
            <person name="Ptitsyn A."/>
            <person name="Khanna P."/>
            <person name="Romanova D.Y."/>
            <person name="Williams P."/>
            <person name="Greenwood S.J."/>
            <person name="Moroz L.L."/>
            <person name="Walt D.R."/>
            <person name="Bodnar A.G."/>
        </authorList>
    </citation>
    <scope>NUCLEOTIDE SEQUENCE</scope>
    <source>
        <strain evidence="4">GMGI-L3</strain>
    </source>
</reference>
<evidence type="ECO:0000256" key="3">
    <source>
        <dbReference type="SAM" id="MobiDB-lite"/>
    </source>
</evidence>
<dbReference type="PROSITE" id="PS51450">
    <property type="entry name" value="LRR"/>
    <property type="match status" value="2"/>
</dbReference>
<accession>A0A8J5JZD5</accession>
<dbReference type="InterPro" id="IPR032675">
    <property type="entry name" value="LRR_dom_sf"/>
</dbReference>
<evidence type="ECO:0000256" key="1">
    <source>
        <dbReference type="ARBA" id="ARBA00022614"/>
    </source>
</evidence>
<dbReference type="SMART" id="SM00369">
    <property type="entry name" value="LRR_TYP"/>
    <property type="match status" value="4"/>
</dbReference>
<gene>
    <name evidence="4" type="primary">LRCH3-L</name>
    <name evidence="4" type="ORF">Hamer_G023240</name>
</gene>
<dbReference type="Gene3D" id="3.80.10.10">
    <property type="entry name" value="Ribonuclease Inhibitor"/>
    <property type="match status" value="1"/>
</dbReference>
<dbReference type="AlphaFoldDB" id="A0A8J5JZD5"/>
<feature type="non-terminal residue" evidence="4">
    <location>
        <position position="1"/>
    </location>
</feature>